<dbReference type="AlphaFoldDB" id="A0A1H4A3E0"/>
<evidence type="ECO:0000313" key="1">
    <source>
        <dbReference type="EMBL" id="SEA30673.1"/>
    </source>
</evidence>
<protein>
    <submittedName>
        <fullName evidence="1">Uncharacterized protein</fullName>
    </submittedName>
</protein>
<accession>A0A1H4A3E0</accession>
<organism evidence="1 2">
    <name type="scientific">Selenomonas ruminantium</name>
    <dbReference type="NCBI Taxonomy" id="971"/>
    <lineage>
        <taxon>Bacteria</taxon>
        <taxon>Bacillati</taxon>
        <taxon>Bacillota</taxon>
        <taxon>Negativicutes</taxon>
        <taxon>Selenomonadales</taxon>
        <taxon>Selenomonadaceae</taxon>
        <taxon>Selenomonas</taxon>
    </lineage>
</organism>
<gene>
    <name evidence="1" type="ORF">SAMN05660648_02712</name>
</gene>
<dbReference type="EMBL" id="FNQG01000014">
    <property type="protein sequence ID" value="SEA30673.1"/>
    <property type="molecule type" value="Genomic_DNA"/>
</dbReference>
<proteinExistence type="predicted"/>
<name>A0A1H4A3E0_SELRU</name>
<dbReference type="Proteomes" id="UP000183469">
    <property type="component" value="Unassembled WGS sequence"/>
</dbReference>
<evidence type="ECO:0000313" key="2">
    <source>
        <dbReference type="Proteomes" id="UP000183469"/>
    </source>
</evidence>
<sequence length="154" mass="17599">MGTLFLVNHLELMILFDYGILKSNKIECEMKNMKNGHYTASDIEELTIIPADKKEGTVQTAYGRVEGTKIWSNGLDFTIGEGIEKEHYSRLEKIPSKYQVVAEIIRKKASGKGGHRIGAGRPKIDGPVKKTRSFKLTEYEYMKVKEYILELRKE</sequence>
<reference evidence="1 2" key="1">
    <citation type="submission" date="2016-10" db="EMBL/GenBank/DDBJ databases">
        <authorList>
            <person name="de Groot N.N."/>
        </authorList>
    </citation>
    <scope>NUCLEOTIDE SEQUENCE [LARGE SCALE GENOMIC DNA]</scope>
    <source>
        <strain evidence="1 2">DSM 2872</strain>
    </source>
</reference>